<name>A0A212QPA9_RHOAC</name>
<dbReference type="OrthoDB" id="8451621at2"/>
<protein>
    <submittedName>
        <fullName evidence="1">Uncharacterized protein</fullName>
    </submittedName>
</protein>
<evidence type="ECO:0000313" key="2">
    <source>
        <dbReference type="Proteomes" id="UP000198418"/>
    </source>
</evidence>
<dbReference type="EMBL" id="FYDG01000001">
    <property type="protein sequence ID" value="SNB61252.1"/>
    <property type="molecule type" value="Genomic_DNA"/>
</dbReference>
<organism evidence="1 2">
    <name type="scientific">Rhodoblastus acidophilus</name>
    <name type="common">Rhodopseudomonas acidophila</name>
    <dbReference type="NCBI Taxonomy" id="1074"/>
    <lineage>
        <taxon>Bacteria</taxon>
        <taxon>Pseudomonadati</taxon>
        <taxon>Pseudomonadota</taxon>
        <taxon>Alphaproteobacteria</taxon>
        <taxon>Hyphomicrobiales</taxon>
        <taxon>Rhodoblastaceae</taxon>
        <taxon>Rhodoblastus</taxon>
    </lineage>
</organism>
<dbReference type="RefSeq" id="WP_088519409.1">
    <property type="nucleotide sequence ID" value="NZ_FYDG01000001.1"/>
</dbReference>
<gene>
    <name evidence="1" type="ORF">SAMN06265338_1011014</name>
</gene>
<dbReference type="AlphaFoldDB" id="A0A212QPA9"/>
<keyword evidence="2" id="KW-1185">Reference proteome</keyword>
<sequence length="59" mass="6540">MPLPRCVYCGLPTRIHFAWCQESGAKGNMPPEALRPGAVVVEARELRFCKPVATGKSRR</sequence>
<dbReference type="Proteomes" id="UP000198418">
    <property type="component" value="Unassembled WGS sequence"/>
</dbReference>
<accession>A0A212QPA9</accession>
<evidence type="ECO:0000313" key="1">
    <source>
        <dbReference type="EMBL" id="SNB61252.1"/>
    </source>
</evidence>
<proteinExistence type="predicted"/>
<reference evidence="2" key="1">
    <citation type="submission" date="2017-06" db="EMBL/GenBank/DDBJ databases">
        <authorList>
            <person name="Varghese N."/>
            <person name="Submissions S."/>
        </authorList>
    </citation>
    <scope>NUCLEOTIDE SEQUENCE [LARGE SCALE GENOMIC DNA]</scope>
    <source>
        <strain evidence="2">DSM 137</strain>
    </source>
</reference>